<keyword evidence="2" id="KW-1185">Reference proteome</keyword>
<name>A0AAV5HSU2_9ROSI</name>
<accession>A0AAV5HSU2</accession>
<sequence length="185" mass="20725">MFDTIVVVGETAWISAVGPIPPKQQNVGFEDAIDLEEGNGDSDEMDLDPRWNYENSDECEVEEENSDEDEMEEQAIEQREKQVEGWPGSTHDARVFTHILENHKNVFPYPLDGKYYLIDAGYLNINGYFTPYKGERKAAGFALLPPPSVAGCCWVEVPIFSCGPWKPPQFFPSTLPHTASSSFAS</sequence>
<evidence type="ECO:0000313" key="1">
    <source>
        <dbReference type="EMBL" id="GKU88817.1"/>
    </source>
</evidence>
<dbReference type="AlphaFoldDB" id="A0AAV5HSU2"/>
<organism evidence="1 2">
    <name type="scientific">Rubroshorea leprosula</name>
    <dbReference type="NCBI Taxonomy" id="152421"/>
    <lineage>
        <taxon>Eukaryota</taxon>
        <taxon>Viridiplantae</taxon>
        <taxon>Streptophyta</taxon>
        <taxon>Embryophyta</taxon>
        <taxon>Tracheophyta</taxon>
        <taxon>Spermatophyta</taxon>
        <taxon>Magnoliopsida</taxon>
        <taxon>eudicotyledons</taxon>
        <taxon>Gunneridae</taxon>
        <taxon>Pentapetalae</taxon>
        <taxon>rosids</taxon>
        <taxon>malvids</taxon>
        <taxon>Malvales</taxon>
        <taxon>Dipterocarpaceae</taxon>
        <taxon>Rubroshorea</taxon>
    </lineage>
</organism>
<gene>
    <name evidence="1" type="ORF">SLEP1_g3035</name>
</gene>
<reference evidence="1 2" key="1">
    <citation type="journal article" date="2021" name="Commun. Biol.">
        <title>The genome of Shorea leprosula (Dipterocarpaceae) highlights the ecological relevance of drought in aseasonal tropical rainforests.</title>
        <authorList>
            <person name="Ng K.K.S."/>
            <person name="Kobayashi M.J."/>
            <person name="Fawcett J.A."/>
            <person name="Hatakeyama M."/>
            <person name="Paape T."/>
            <person name="Ng C.H."/>
            <person name="Ang C.C."/>
            <person name="Tnah L.H."/>
            <person name="Lee C.T."/>
            <person name="Nishiyama T."/>
            <person name="Sese J."/>
            <person name="O'Brien M.J."/>
            <person name="Copetti D."/>
            <person name="Mohd Noor M.I."/>
            <person name="Ong R.C."/>
            <person name="Putra M."/>
            <person name="Sireger I.Z."/>
            <person name="Indrioko S."/>
            <person name="Kosugi Y."/>
            <person name="Izuno A."/>
            <person name="Isagi Y."/>
            <person name="Lee S.L."/>
            <person name="Shimizu K.K."/>
        </authorList>
    </citation>
    <scope>NUCLEOTIDE SEQUENCE [LARGE SCALE GENOMIC DNA]</scope>
    <source>
        <strain evidence="1">214</strain>
    </source>
</reference>
<protein>
    <recommendedName>
        <fullName evidence="3">DDE Tnp4 domain-containing protein</fullName>
    </recommendedName>
</protein>
<dbReference type="Proteomes" id="UP001054252">
    <property type="component" value="Unassembled WGS sequence"/>
</dbReference>
<evidence type="ECO:0008006" key="3">
    <source>
        <dbReference type="Google" id="ProtNLM"/>
    </source>
</evidence>
<comment type="caution">
    <text evidence="1">The sequence shown here is derived from an EMBL/GenBank/DDBJ whole genome shotgun (WGS) entry which is preliminary data.</text>
</comment>
<evidence type="ECO:0000313" key="2">
    <source>
        <dbReference type="Proteomes" id="UP001054252"/>
    </source>
</evidence>
<proteinExistence type="predicted"/>
<dbReference type="EMBL" id="BPVZ01000003">
    <property type="protein sequence ID" value="GKU88817.1"/>
    <property type="molecule type" value="Genomic_DNA"/>
</dbReference>